<feature type="compositionally biased region" description="Basic residues" evidence="1">
    <location>
        <begin position="306"/>
        <end position="319"/>
    </location>
</feature>
<feature type="compositionally biased region" description="Low complexity" evidence="1">
    <location>
        <begin position="264"/>
        <end position="275"/>
    </location>
</feature>
<evidence type="ECO:0000313" key="3">
    <source>
        <dbReference type="Proteomes" id="UP001219567"/>
    </source>
</evidence>
<evidence type="ECO:0000256" key="1">
    <source>
        <dbReference type="SAM" id="MobiDB-lite"/>
    </source>
</evidence>
<name>A0AAJ6CKZ6_9BASI</name>
<accession>A0AAJ6CKZ6</accession>
<feature type="region of interest" description="Disordered" evidence="1">
    <location>
        <begin position="82"/>
        <end position="139"/>
    </location>
</feature>
<feature type="compositionally biased region" description="Polar residues" evidence="1">
    <location>
        <begin position="84"/>
        <end position="103"/>
    </location>
</feature>
<keyword evidence="3" id="KW-1185">Reference proteome</keyword>
<dbReference type="Proteomes" id="UP001219567">
    <property type="component" value="Chromosome 8"/>
</dbReference>
<organism evidence="2 3">
    <name type="scientific">Malassezia yamatoensis</name>
    <dbReference type="NCBI Taxonomy" id="253288"/>
    <lineage>
        <taxon>Eukaryota</taxon>
        <taxon>Fungi</taxon>
        <taxon>Dikarya</taxon>
        <taxon>Basidiomycota</taxon>
        <taxon>Ustilaginomycotina</taxon>
        <taxon>Malasseziomycetes</taxon>
        <taxon>Malasseziales</taxon>
        <taxon>Malasseziaceae</taxon>
        <taxon>Malassezia</taxon>
    </lineage>
</organism>
<feature type="region of interest" description="Disordered" evidence="1">
    <location>
        <begin position="238"/>
        <end position="328"/>
    </location>
</feature>
<feature type="compositionally biased region" description="Polar residues" evidence="1">
    <location>
        <begin position="111"/>
        <end position="120"/>
    </location>
</feature>
<dbReference type="EMBL" id="CP119950">
    <property type="protein sequence ID" value="WFD01247.1"/>
    <property type="molecule type" value="Genomic_DNA"/>
</dbReference>
<sequence>MRILRDLNLLPHFLGSDWSSVFLQPFHGAATIWPKSRLRDWPRVLTDPDPTEMRRLLFVGQNVTYPKLHMISNRIHLERAISRGRQSAQDQVDANSGDQQPSFSELDLPRPNSTMSQTSEMGDESECEDANSQDKDASDAFESLEKLQQALHTSPKDLRKDLSRNAISVLETYSPEWFEFLHGADSPYLHTPAESDGEDDPKKRQKIRRAFTTGSGLREWRQRGSMHADGTLSSLAAEEFSAESDANEHEHNRSKLVQESNIATSGDTSGSSTVSKNSPQTLTNRKSDREQQTQKTSTDAIERKPSAKPRKHSKRKPRSKAQQGPKDS</sequence>
<protein>
    <submittedName>
        <fullName evidence="2">Uncharacterized protein</fullName>
    </submittedName>
</protein>
<proteinExistence type="predicted"/>
<feature type="compositionally biased region" description="Acidic residues" evidence="1">
    <location>
        <begin position="121"/>
        <end position="131"/>
    </location>
</feature>
<dbReference type="AlphaFoldDB" id="A0AAJ6CKZ6"/>
<reference evidence="2 3" key="1">
    <citation type="submission" date="2023-03" db="EMBL/GenBank/DDBJ databases">
        <title>Mating type loci evolution in Malassezia.</title>
        <authorList>
            <person name="Coelho M.A."/>
        </authorList>
    </citation>
    <scope>NUCLEOTIDE SEQUENCE [LARGE SCALE GENOMIC DNA]</scope>
    <source>
        <strain evidence="2 3">CBS 9725</strain>
    </source>
</reference>
<evidence type="ECO:0000313" key="2">
    <source>
        <dbReference type="EMBL" id="WFD01247.1"/>
    </source>
</evidence>
<gene>
    <name evidence="2" type="ORF">MYAM1_004009</name>
</gene>